<dbReference type="GO" id="GO:0000974">
    <property type="term" value="C:Prp19 complex"/>
    <property type="evidence" value="ECO:0007669"/>
    <property type="project" value="TreeGrafter"/>
</dbReference>
<name>A0A9W8B6L0_9FUNG</name>
<dbReference type="GO" id="GO:0071013">
    <property type="term" value="C:catalytic step 2 spliceosome"/>
    <property type="evidence" value="ECO:0007669"/>
    <property type="project" value="TreeGrafter"/>
</dbReference>
<dbReference type="OrthoDB" id="205794at2759"/>
<sequence length="234" mass="25970">MQPVDALPYIDQEYEDPGMKRLVDQLIEDEMQAHRFDASKHTDRLPPAAPKLFASSSPALVDALDRVSGGQKLPALDTQRYTLPVPSSDTSDDDSAVMEWAKAVANAQAQLAHQSTRVGNLELLQQHGSSAWLLVNHVLQRQQDAAQARVDALDAATLDLNKQRKLDQTMQYPRLQALEHEWMDTVSRNIQLELVCKQMETELAQMAAYESELQQQQVALNQGNTNGAQNGSAV</sequence>
<comment type="subcellular location">
    <subcellularLocation>
        <location evidence="1">Nucleus</location>
    </subcellularLocation>
</comment>
<dbReference type="GO" id="GO:0008380">
    <property type="term" value="P:RNA splicing"/>
    <property type="evidence" value="ECO:0007669"/>
    <property type="project" value="UniProtKB-KW"/>
</dbReference>
<evidence type="ECO:0000256" key="5">
    <source>
        <dbReference type="ARBA" id="ARBA00023187"/>
    </source>
</evidence>
<keyword evidence="4" id="KW-0747">Spliceosome</keyword>
<comment type="caution">
    <text evidence="7">The sequence shown here is derived from an EMBL/GenBank/DDBJ whole genome shotgun (WGS) entry which is preliminary data.</text>
</comment>
<keyword evidence="5" id="KW-0508">mRNA splicing</keyword>
<accession>A0A9W8B6L0</accession>
<evidence type="ECO:0000256" key="4">
    <source>
        <dbReference type="ARBA" id="ARBA00022728"/>
    </source>
</evidence>
<evidence type="ECO:0000256" key="6">
    <source>
        <dbReference type="ARBA" id="ARBA00023242"/>
    </source>
</evidence>
<evidence type="ECO:0000256" key="3">
    <source>
        <dbReference type="ARBA" id="ARBA00022664"/>
    </source>
</evidence>
<evidence type="ECO:0000313" key="8">
    <source>
        <dbReference type="Proteomes" id="UP001151582"/>
    </source>
</evidence>
<dbReference type="Proteomes" id="UP001151582">
    <property type="component" value="Unassembled WGS sequence"/>
</dbReference>
<keyword evidence="3" id="KW-0507">mRNA processing</keyword>
<protein>
    <submittedName>
        <fullName evidence="7">Pre-mRNA-splicing factor SPF27</fullName>
    </submittedName>
</protein>
<dbReference type="GO" id="GO:0006397">
    <property type="term" value="P:mRNA processing"/>
    <property type="evidence" value="ECO:0007669"/>
    <property type="project" value="UniProtKB-KW"/>
</dbReference>
<proteinExistence type="inferred from homology"/>
<dbReference type="PANTHER" id="PTHR13296">
    <property type="entry name" value="BCAS2 PROTEIN"/>
    <property type="match status" value="1"/>
</dbReference>
<evidence type="ECO:0000256" key="2">
    <source>
        <dbReference type="ARBA" id="ARBA00010788"/>
    </source>
</evidence>
<dbReference type="AlphaFoldDB" id="A0A9W8B6L0"/>
<evidence type="ECO:0000313" key="7">
    <source>
        <dbReference type="EMBL" id="KAJ1978321.1"/>
    </source>
</evidence>
<reference evidence="7" key="1">
    <citation type="submission" date="2022-07" db="EMBL/GenBank/DDBJ databases">
        <title>Phylogenomic reconstructions and comparative analyses of Kickxellomycotina fungi.</title>
        <authorList>
            <person name="Reynolds N.K."/>
            <person name="Stajich J.E."/>
            <person name="Barry K."/>
            <person name="Grigoriev I.V."/>
            <person name="Crous P."/>
            <person name="Smith M.E."/>
        </authorList>
    </citation>
    <scope>NUCLEOTIDE SEQUENCE</scope>
    <source>
        <strain evidence="7">RSA 567</strain>
    </source>
</reference>
<dbReference type="Pfam" id="PF05700">
    <property type="entry name" value="BCAS2"/>
    <property type="match status" value="1"/>
</dbReference>
<dbReference type="EMBL" id="JANBQB010000284">
    <property type="protein sequence ID" value="KAJ1978321.1"/>
    <property type="molecule type" value="Genomic_DNA"/>
</dbReference>
<dbReference type="GO" id="GO:0071011">
    <property type="term" value="C:precatalytic spliceosome"/>
    <property type="evidence" value="ECO:0007669"/>
    <property type="project" value="TreeGrafter"/>
</dbReference>
<dbReference type="PANTHER" id="PTHR13296:SF0">
    <property type="entry name" value="PRE-MRNA-SPLICING FACTOR SPF27"/>
    <property type="match status" value="1"/>
</dbReference>
<comment type="similarity">
    <text evidence="2">Belongs to the SPF27 family.</text>
</comment>
<keyword evidence="8" id="KW-1185">Reference proteome</keyword>
<evidence type="ECO:0000256" key="1">
    <source>
        <dbReference type="ARBA" id="ARBA00004123"/>
    </source>
</evidence>
<organism evidence="7 8">
    <name type="scientific">Dimargaris verticillata</name>
    <dbReference type="NCBI Taxonomy" id="2761393"/>
    <lineage>
        <taxon>Eukaryota</taxon>
        <taxon>Fungi</taxon>
        <taxon>Fungi incertae sedis</taxon>
        <taxon>Zoopagomycota</taxon>
        <taxon>Kickxellomycotina</taxon>
        <taxon>Dimargaritomycetes</taxon>
        <taxon>Dimargaritales</taxon>
        <taxon>Dimargaritaceae</taxon>
        <taxon>Dimargaris</taxon>
    </lineage>
</organism>
<gene>
    <name evidence="7" type="primary">BCAS2</name>
    <name evidence="7" type="ORF">H4R34_003245</name>
</gene>
<dbReference type="InterPro" id="IPR008409">
    <property type="entry name" value="SPF27"/>
</dbReference>
<keyword evidence="6" id="KW-0539">Nucleus</keyword>